<dbReference type="Pfam" id="PF13460">
    <property type="entry name" value="NAD_binding_10"/>
    <property type="match status" value="1"/>
</dbReference>
<dbReference type="SUPFAM" id="SSF51735">
    <property type="entry name" value="NAD(P)-binding Rossmann-fold domains"/>
    <property type="match status" value="1"/>
</dbReference>
<dbReference type="PANTHER" id="PTHR43355:SF2">
    <property type="entry name" value="FLAVIN REDUCTASE (NADPH)"/>
    <property type="match status" value="1"/>
</dbReference>
<organism evidence="2 3">
    <name type="scientific">Colwellia psychrerythraea</name>
    <name type="common">Vibrio psychroerythus</name>
    <dbReference type="NCBI Taxonomy" id="28229"/>
    <lineage>
        <taxon>Bacteria</taxon>
        <taxon>Pseudomonadati</taxon>
        <taxon>Pseudomonadota</taxon>
        <taxon>Gammaproteobacteria</taxon>
        <taxon>Alteromonadales</taxon>
        <taxon>Colwelliaceae</taxon>
        <taxon>Colwellia</taxon>
    </lineage>
</organism>
<reference evidence="2 3" key="1">
    <citation type="submission" date="2014-08" db="EMBL/GenBank/DDBJ databases">
        <title>Genomic and Phenotypic Diversity of Colwellia psychrerythraea strains from Disparate Marine Basins.</title>
        <authorList>
            <person name="Techtmann S.M."/>
            <person name="Stelling S.C."/>
            <person name="Utturkar S.M."/>
            <person name="Alshibli N."/>
            <person name="Harris A."/>
            <person name="Brown S.D."/>
            <person name="Hazen T.C."/>
        </authorList>
    </citation>
    <scope>NUCLEOTIDE SEQUENCE [LARGE SCALE GENOMIC DNA]</scope>
    <source>
        <strain evidence="2 3">ND2E</strain>
    </source>
</reference>
<dbReference type="RefSeq" id="WP_033094952.1">
    <property type="nucleotide sequence ID" value="NZ_JQED01000045.1"/>
</dbReference>
<accession>A0A099KD82</accession>
<dbReference type="GO" id="GO:0016646">
    <property type="term" value="F:oxidoreductase activity, acting on the CH-NH group of donors, NAD or NADP as acceptor"/>
    <property type="evidence" value="ECO:0007669"/>
    <property type="project" value="TreeGrafter"/>
</dbReference>
<sequence>MKITIFGARGNVGTRVISEALLRGHEITAVLRDNTKPHDFDASVKVVNGHADNIDDIVKWSEGQDIVISATRPPQGLESQLVDTAKALLLGLAQTKVRLLLVGGAASLTVPNSNGVLVVNDPDLVPTAWRDIALACLEQHNICLDNESVNWSYLSPPAVIAPGERTGLFRIGTDELLVDEQGQSNISLEDFAIAVLDEAEFVKHTRKRFTVAY</sequence>
<dbReference type="PANTHER" id="PTHR43355">
    <property type="entry name" value="FLAVIN REDUCTASE (NADPH)"/>
    <property type="match status" value="1"/>
</dbReference>
<protein>
    <recommendedName>
        <fullName evidence="1">NAD(P)-binding domain-containing protein</fullName>
    </recommendedName>
</protein>
<dbReference type="PATRIC" id="fig|28229.4.peg.3305"/>
<dbReference type="InterPro" id="IPR016040">
    <property type="entry name" value="NAD(P)-bd_dom"/>
</dbReference>
<comment type="caution">
    <text evidence="2">The sequence shown here is derived from an EMBL/GenBank/DDBJ whole genome shotgun (WGS) entry which is preliminary data.</text>
</comment>
<dbReference type="AlphaFoldDB" id="A0A099KD82"/>
<dbReference type="EMBL" id="JQED01000045">
    <property type="protein sequence ID" value="KGJ88669.1"/>
    <property type="molecule type" value="Genomic_DNA"/>
</dbReference>
<dbReference type="InterPro" id="IPR051606">
    <property type="entry name" value="Polyketide_Oxido-like"/>
</dbReference>
<dbReference type="Gene3D" id="3.40.50.720">
    <property type="entry name" value="NAD(P)-binding Rossmann-like Domain"/>
    <property type="match status" value="1"/>
</dbReference>
<evidence type="ECO:0000313" key="2">
    <source>
        <dbReference type="EMBL" id="KGJ88669.1"/>
    </source>
</evidence>
<evidence type="ECO:0000259" key="1">
    <source>
        <dbReference type="Pfam" id="PF13460"/>
    </source>
</evidence>
<dbReference type="Proteomes" id="UP000029843">
    <property type="component" value="Unassembled WGS sequence"/>
</dbReference>
<feature type="domain" description="NAD(P)-binding" evidence="1">
    <location>
        <begin position="7"/>
        <end position="198"/>
    </location>
</feature>
<proteinExistence type="predicted"/>
<dbReference type="InterPro" id="IPR036291">
    <property type="entry name" value="NAD(P)-bd_dom_sf"/>
</dbReference>
<gene>
    <name evidence="2" type="ORF">ND2E_3967</name>
</gene>
<dbReference type="OrthoDB" id="7352421at2"/>
<name>A0A099KD82_COLPS</name>
<evidence type="ECO:0000313" key="3">
    <source>
        <dbReference type="Proteomes" id="UP000029843"/>
    </source>
</evidence>